<dbReference type="Proteomes" id="UP000003455">
    <property type="component" value="Chromosome"/>
</dbReference>
<dbReference type="GeneID" id="79050785"/>
<dbReference type="Gene3D" id="3.40.50.300">
    <property type="entry name" value="P-loop containing nucleotide triphosphate hydrolases"/>
    <property type="match status" value="1"/>
</dbReference>
<dbReference type="InterPro" id="IPR027417">
    <property type="entry name" value="P-loop_NTPase"/>
</dbReference>
<feature type="domain" description="ORC1/DEAH AAA+ ATPase" evidence="1">
    <location>
        <begin position="26"/>
        <end position="171"/>
    </location>
</feature>
<dbReference type="AlphaFoldDB" id="A0A0E1XEY3"/>
<comment type="caution">
    <text evidence="2">The sequence shown here is derived from an EMBL/GenBank/DDBJ whole genome shotgun (WGS) entry which is preliminary data.</text>
</comment>
<keyword evidence="2" id="KW-0547">Nucleotide-binding</keyword>
<dbReference type="EMBL" id="ACJA02000004">
    <property type="protein sequence ID" value="EFH94321.1"/>
    <property type="molecule type" value="Genomic_DNA"/>
</dbReference>
<dbReference type="InterPro" id="IPR049945">
    <property type="entry name" value="AAA_22"/>
</dbReference>
<keyword evidence="2" id="KW-0067">ATP-binding</keyword>
<dbReference type="InterPro" id="IPR052026">
    <property type="entry name" value="ExeA_AAA_ATPase_DNA-bind"/>
</dbReference>
<gene>
    <name evidence="2" type="ORF">HMPREF0769_11942</name>
</gene>
<dbReference type="GO" id="GO:0016887">
    <property type="term" value="F:ATP hydrolysis activity"/>
    <property type="evidence" value="ECO:0007669"/>
    <property type="project" value="InterPro"/>
</dbReference>
<proteinExistence type="predicted"/>
<dbReference type="SUPFAM" id="SSF52540">
    <property type="entry name" value="P-loop containing nucleoside triphosphate hydrolases"/>
    <property type="match status" value="1"/>
</dbReference>
<dbReference type="RefSeq" id="WP_000164963.1">
    <property type="nucleotide sequence ID" value="NZ_CM000952.1"/>
</dbReference>
<evidence type="ECO:0000259" key="1">
    <source>
        <dbReference type="Pfam" id="PF13401"/>
    </source>
</evidence>
<dbReference type="GO" id="GO:0005524">
    <property type="term" value="F:ATP binding"/>
    <property type="evidence" value="ECO:0007669"/>
    <property type="project" value="UniProtKB-KW"/>
</dbReference>
<sequence length="271" mass="31750">MTKNQNFIETKEYKRFAEFCDACIKYQYIGICYGQPGVGKTLSSRYYTNWNTIEKQVNHRGWEDLASKTTDDILSVNKIFYTAPAEKQTRLSNDLYSISASIDLGQKLHIVNKYGHDHSKHYSDMFKYIDLIIVDEIDRLKVQHLEQLRAIYDEHNLAMIFIGMPGIEKKLSRYPQLYSRIGFAHEFDNLSKDETHHILEYKWQDLGFDLKLEDFTDYEAITTIIKITKGNFRLIHRLFAQIDRIMDINGLDKISTEVVETARDSLVIGIR</sequence>
<evidence type="ECO:0000313" key="2">
    <source>
        <dbReference type="EMBL" id="EFH94321.1"/>
    </source>
</evidence>
<reference evidence="2" key="1">
    <citation type="submission" date="2010-05" db="EMBL/GenBank/DDBJ databases">
        <authorList>
            <person name="Muzny D."/>
            <person name="Qin X."/>
            <person name="Buhay C."/>
            <person name="Dugan-Rocha S."/>
            <person name="Ding Y."/>
            <person name="Chen G."/>
            <person name="Hawes A."/>
            <person name="Holder M."/>
            <person name="Jhangiani S."/>
            <person name="Johnson A."/>
            <person name="Khan Z."/>
            <person name="Li Z."/>
            <person name="Liu W."/>
            <person name="Liu X."/>
            <person name="Perez L."/>
            <person name="Shen H."/>
            <person name="Wang Q."/>
            <person name="Watt J."/>
            <person name="Xi L."/>
            <person name="Xin Y."/>
            <person name="Zhou J."/>
            <person name="Deng J."/>
            <person name="Jiang H."/>
            <person name="Liu Y."/>
            <person name="Qu J."/>
            <person name="Song X.-Z."/>
            <person name="Zhang L."/>
            <person name="Villasana D."/>
            <person name="Johnson A."/>
            <person name="Liu J."/>
            <person name="Liyanage D."/>
            <person name="Lorensuhewa L."/>
            <person name="Robinson T."/>
            <person name="Song A."/>
            <person name="Song B.-B."/>
            <person name="Dinh H."/>
            <person name="Thornton R."/>
            <person name="Coyle M."/>
            <person name="Francisco L."/>
            <person name="Jackson L."/>
            <person name="Javaid M."/>
            <person name="Korchina V."/>
            <person name="Kovar C."/>
            <person name="Mata R."/>
            <person name="Mathew T."/>
            <person name="Ngo R."/>
            <person name="Nguyen L."/>
            <person name="Nguyen N."/>
            <person name="Okwuonu G."/>
            <person name="Ongeri F."/>
            <person name="Pham C."/>
            <person name="Simmons D."/>
            <person name="Wilczek-Boney K."/>
            <person name="Hale W."/>
            <person name="Jakkamsetti A."/>
            <person name="Pham P."/>
            <person name="Ruth R."/>
            <person name="San Lucas F."/>
            <person name="Warren J."/>
            <person name="Zhang J."/>
            <person name="Zhao Z."/>
            <person name="Zhou C."/>
            <person name="Zhu D."/>
            <person name="Lee S."/>
            <person name="Bess C."/>
            <person name="Blankenburg K."/>
            <person name="Forbes L."/>
            <person name="Fu Q."/>
            <person name="Gubbala S."/>
            <person name="Hirani K."/>
            <person name="Jayaseelan J.C."/>
            <person name="Lara F."/>
            <person name="Munidasa M."/>
            <person name="Palculict T."/>
            <person name="Patil S."/>
            <person name="Pu L.-L."/>
            <person name="Saada N."/>
            <person name="Tang L."/>
            <person name="Weissenberger G."/>
            <person name="Zhu Y."/>
            <person name="Hemphill L."/>
            <person name="Shang Y."/>
            <person name="Youmans B."/>
            <person name="Ayvaz T."/>
            <person name="Ross M."/>
            <person name="Santibanez J."/>
            <person name="Aqrawi P."/>
            <person name="Gross S."/>
            <person name="Joshi V."/>
            <person name="Fowler G."/>
            <person name="Nazareth L."/>
            <person name="Reid J."/>
            <person name="Worley K."/>
            <person name="Petrosino J."/>
            <person name="Highlander S."/>
            <person name="Gibbs R."/>
        </authorList>
    </citation>
    <scope>NUCLEOTIDE SEQUENCE [LARGE SCALE GENOMIC DNA]</scope>
    <source>
        <strain evidence="2">MN8</strain>
    </source>
</reference>
<protein>
    <submittedName>
        <fullName evidence="2">Putative ATP-binding protein</fullName>
    </submittedName>
</protein>
<dbReference type="PANTHER" id="PTHR35894">
    <property type="entry name" value="GENERAL SECRETION PATHWAY PROTEIN A-RELATED"/>
    <property type="match status" value="1"/>
</dbReference>
<dbReference type="Pfam" id="PF13401">
    <property type="entry name" value="AAA_22"/>
    <property type="match status" value="1"/>
</dbReference>
<dbReference type="HOGENOM" id="CLU_079574_0_0_9"/>
<accession>A0A0E1XEY3</accession>
<organism evidence="2">
    <name type="scientific">Staphylococcus aureus subsp. aureus MN8</name>
    <dbReference type="NCBI Taxonomy" id="548470"/>
    <lineage>
        <taxon>Bacteria</taxon>
        <taxon>Bacillati</taxon>
        <taxon>Bacillota</taxon>
        <taxon>Bacilli</taxon>
        <taxon>Bacillales</taxon>
        <taxon>Staphylococcaceae</taxon>
        <taxon>Staphylococcus</taxon>
    </lineage>
</organism>
<dbReference type="PANTHER" id="PTHR35894:SF5">
    <property type="entry name" value="MU-LIKE PROPHAGE FLUMU DNA TRANSPOSITION PROTEIN B"/>
    <property type="match status" value="1"/>
</dbReference>
<dbReference type="Gene3D" id="1.10.8.60">
    <property type="match status" value="1"/>
</dbReference>
<name>A0A0E1XEY3_STAAU</name>